<reference evidence="6 7" key="1">
    <citation type="submission" date="2012-05" db="EMBL/GenBank/DDBJ databases">
        <title>Recombination and specialization in a pathogen metapopulation.</title>
        <authorList>
            <person name="Gardiner A."/>
            <person name="Kemen E."/>
            <person name="Schultz-Larsen T."/>
            <person name="MacLean D."/>
            <person name="Van Oosterhout C."/>
            <person name="Jones J.D.G."/>
        </authorList>
    </citation>
    <scope>NUCLEOTIDE SEQUENCE [LARGE SCALE GENOMIC DNA]</scope>
    <source>
        <strain evidence="6 7">Ac Nc2</strain>
    </source>
</reference>
<name>A0A024G028_9STRA</name>
<evidence type="ECO:0000256" key="1">
    <source>
        <dbReference type="ARBA" id="ARBA00004218"/>
    </source>
</evidence>
<dbReference type="InterPro" id="IPR003409">
    <property type="entry name" value="MORN"/>
</dbReference>
<dbReference type="InParanoid" id="A0A024G028"/>
<evidence type="ECO:0000313" key="6">
    <source>
        <dbReference type="EMBL" id="CCI39873.1"/>
    </source>
</evidence>
<dbReference type="InterPro" id="IPR006652">
    <property type="entry name" value="Kelch_1"/>
</dbReference>
<dbReference type="InterPro" id="IPR052472">
    <property type="entry name" value="MORN3"/>
</dbReference>
<evidence type="ECO:0000313" key="7">
    <source>
        <dbReference type="Proteomes" id="UP000053237"/>
    </source>
</evidence>
<dbReference type="OrthoDB" id="418492at2759"/>
<dbReference type="PANTHER" id="PTHR46511:SF1">
    <property type="entry name" value="MORN REPEAT-CONTAINING PROTEIN 3"/>
    <property type="match status" value="1"/>
</dbReference>
<evidence type="ECO:0000256" key="3">
    <source>
        <dbReference type="ARBA" id="ARBA00023329"/>
    </source>
</evidence>
<dbReference type="Pfam" id="PF02493">
    <property type="entry name" value="MORN"/>
    <property type="match status" value="9"/>
</dbReference>
<evidence type="ECO:0000256" key="5">
    <source>
        <dbReference type="ARBA" id="ARBA00045851"/>
    </source>
</evidence>
<evidence type="ECO:0000256" key="4">
    <source>
        <dbReference type="ARBA" id="ARBA00039854"/>
    </source>
</evidence>
<dbReference type="PANTHER" id="PTHR46511">
    <property type="entry name" value="MORN REPEAT-CONTAINING PROTEIN 3"/>
    <property type="match status" value="1"/>
</dbReference>
<organism evidence="6 7">
    <name type="scientific">Albugo candida</name>
    <dbReference type="NCBI Taxonomy" id="65357"/>
    <lineage>
        <taxon>Eukaryota</taxon>
        <taxon>Sar</taxon>
        <taxon>Stramenopiles</taxon>
        <taxon>Oomycota</taxon>
        <taxon>Peronosporomycetes</taxon>
        <taxon>Albuginales</taxon>
        <taxon>Albuginaceae</taxon>
        <taxon>Albugo</taxon>
    </lineage>
</organism>
<keyword evidence="7" id="KW-1185">Reference proteome</keyword>
<dbReference type="Gene3D" id="2.120.10.80">
    <property type="entry name" value="Kelch-type beta propeller"/>
    <property type="match status" value="3"/>
</dbReference>
<comment type="caution">
    <text evidence="6">The sequence shown here is derived from an EMBL/GenBank/DDBJ whole genome shotgun (WGS) entry which is preliminary data.</text>
</comment>
<dbReference type="AlphaFoldDB" id="A0A024G028"/>
<dbReference type="Pfam" id="PF01344">
    <property type="entry name" value="Kelch_1"/>
    <property type="match status" value="1"/>
</dbReference>
<protein>
    <recommendedName>
        <fullName evidence="4">MORN repeat-containing protein 3</fullName>
    </recommendedName>
</protein>
<comment type="function">
    <text evidence="5">Assembles a suppression complex (suppresome) by tethering SIRT1 and MDM2 to regulate composite modifications of p53/TP53. Confers both deacetylation-mediated functional inactivation, by SIRT1, and ubiquitination-dependent degradation, by MDM2, of p53/TP53, promoting a proliferative and cell survival behaviors. May play a role in the regulation of spermatogenesis.</text>
</comment>
<dbReference type="SMART" id="SM00698">
    <property type="entry name" value="MORN"/>
    <property type="match status" value="9"/>
</dbReference>
<keyword evidence="3" id="KW-0968">Cytoplasmic vesicle</keyword>
<dbReference type="Proteomes" id="UP000053237">
    <property type="component" value="Unassembled WGS sequence"/>
</dbReference>
<dbReference type="Gene3D" id="2.20.110.10">
    <property type="entry name" value="Histone H3 K4-specific methyltransferase SET7/9 N-terminal domain"/>
    <property type="match status" value="4"/>
</dbReference>
<dbReference type="GO" id="GO:0001669">
    <property type="term" value="C:acrosomal vesicle"/>
    <property type="evidence" value="ECO:0007669"/>
    <property type="project" value="UniProtKB-SubCell"/>
</dbReference>
<proteinExistence type="predicted"/>
<dbReference type="InterPro" id="IPR015915">
    <property type="entry name" value="Kelch-typ_b-propeller"/>
</dbReference>
<keyword evidence="2" id="KW-0677">Repeat</keyword>
<dbReference type="STRING" id="65357.A0A024G028"/>
<accession>A0A024G028</accession>
<evidence type="ECO:0000256" key="2">
    <source>
        <dbReference type="ARBA" id="ARBA00022737"/>
    </source>
</evidence>
<dbReference type="SUPFAM" id="SSF117281">
    <property type="entry name" value="Kelch motif"/>
    <property type="match status" value="1"/>
</dbReference>
<dbReference type="EMBL" id="CAIX01000004">
    <property type="protein sequence ID" value="CCI39873.1"/>
    <property type="molecule type" value="Genomic_DNA"/>
</dbReference>
<sequence length="657" mass="73470">MTLTNREQILTIWSRAVVIGGRDFPRDQYDENSSLSLFDLENETWISRYDITGSIQSRIGHSAAALAEKVYVFGGGIISELDDAETSTRYCNELFELKYENEILSCRKLHRTDSSSEWPTQRAWHACASVCFSFSNDQLKEDALLMIGGRGLDGSFLSDVWCLRANRNTSSGIQSEADDEGLVWTQLTPTGRGPTPIANHNIVTTDQQDKVLVVGGQQSKTKVLSEIYCLDLTRNTWSVLEIHSDCPCASILSSRCFYSAAKIAGHQEKNETAGRSETTILVFGGSHRSKGNADSAAITISVNLDTQVLNLRKDTNFSLITGHSWVSSEDHAKIFVFGGVNCTTDCYEDAVKKIEFLVDGSHVFDRVAEMSPPSAKSSIQYENGDVYVGDIFKERMERHGQGICTYVNGDVYEGQWMSDCRSGHGSIKYSNGDTYVGEWLKDQRHHTGLQEYSQKLNDDSTNPALRLEQSYEGEWVNDRRHGKGVVCFTDGSSLEAYWESGRLVLTEGILHKYNDQVLPDPFQYSGEFENGIPHGQGTSLHHIETYTGRFHCGKRRGQGMSTLSDGTIYKGEWRNSKRNGFGVCQYARTRDRYEGKWVGGVRCGRGVCTYASGAVYNGEWKNDCRHGDGRITYPDGTLLEGRWKEDKFCGDGMFVLN</sequence>
<gene>
    <name evidence="6" type="ORF">BN9_006570</name>
</gene>
<comment type="subcellular location">
    <subcellularLocation>
        <location evidence="1">Cytoplasmic vesicle</location>
        <location evidence="1">Secretory vesicle</location>
        <location evidence="1">Acrosome</location>
    </subcellularLocation>
</comment>
<dbReference type="SUPFAM" id="SSF82185">
    <property type="entry name" value="Histone H3 K4-specific methyltransferase SET7/9 N-terminal domain"/>
    <property type="match status" value="2"/>
</dbReference>